<protein>
    <submittedName>
        <fullName evidence="1">Uncharacterized protein</fullName>
    </submittedName>
</protein>
<evidence type="ECO:0000313" key="1">
    <source>
        <dbReference type="EMBL" id="KZZ98912.1"/>
    </source>
</evidence>
<gene>
    <name evidence="1" type="ORF">AAL_02463</name>
</gene>
<dbReference type="AlphaFoldDB" id="A0A162IVB2"/>
<name>A0A162IVB2_9HYPO</name>
<keyword evidence="2" id="KW-1185">Reference proteome</keyword>
<comment type="caution">
    <text evidence="1">The sequence shown here is derived from an EMBL/GenBank/DDBJ whole genome shotgun (WGS) entry which is preliminary data.</text>
</comment>
<evidence type="ECO:0000313" key="2">
    <source>
        <dbReference type="Proteomes" id="UP000078544"/>
    </source>
</evidence>
<reference evidence="1 2" key="1">
    <citation type="journal article" date="2016" name="Genome Biol. Evol.">
        <title>Divergent and convergent evolution of fungal pathogenicity.</title>
        <authorList>
            <person name="Shang Y."/>
            <person name="Xiao G."/>
            <person name="Zheng P."/>
            <person name="Cen K."/>
            <person name="Zhan S."/>
            <person name="Wang C."/>
        </authorList>
    </citation>
    <scope>NUCLEOTIDE SEQUENCE [LARGE SCALE GENOMIC DNA]</scope>
    <source>
        <strain evidence="1 2">RCEF 2490</strain>
    </source>
</reference>
<organism evidence="1 2">
    <name type="scientific">Moelleriella libera RCEF 2490</name>
    <dbReference type="NCBI Taxonomy" id="1081109"/>
    <lineage>
        <taxon>Eukaryota</taxon>
        <taxon>Fungi</taxon>
        <taxon>Dikarya</taxon>
        <taxon>Ascomycota</taxon>
        <taxon>Pezizomycotina</taxon>
        <taxon>Sordariomycetes</taxon>
        <taxon>Hypocreomycetidae</taxon>
        <taxon>Hypocreales</taxon>
        <taxon>Clavicipitaceae</taxon>
        <taxon>Moelleriella</taxon>
    </lineage>
</organism>
<dbReference type="Proteomes" id="UP000078544">
    <property type="component" value="Unassembled WGS sequence"/>
</dbReference>
<dbReference type="OrthoDB" id="2821191at2759"/>
<proteinExistence type="predicted"/>
<dbReference type="EMBL" id="AZGY01000004">
    <property type="protein sequence ID" value="KZZ98912.1"/>
    <property type="molecule type" value="Genomic_DNA"/>
</dbReference>
<sequence length="149" mass="16442">MDMDSQIGAMDASLIHLAATGNAAQWGTTPSSGKVGYRDDVTGDFVISKRYRLTREGNPKRCFVAEVEDAHTEDGLPRPRRARPMLAYQTADSKRHIGKAHDYGLFSFIRFLLSDFRAGARAKVSGAFPIEHAEQFAAEKGLKTLHLTC</sequence>
<accession>A0A162IVB2</accession>